<dbReference type="InterPro" id="IPR044855">
    <property type="entry name" value="CoA-Trfase_III_dom3_sf"/>
</dbReference>
<reference evidence="2 3" key="1">
    <citation type="submission" date="2018-07" db="EMBL/GenBank/DDBJ databases">
        <title>Exploring interactions and the metabolic potential of the ultra-small soil bacteria Hylemonella gracilis.</title>
        <authorList>
            <person name="Tyc O."/>
            <person name="Kulkarni P."/>
            <person name="Gawehns F."/>
            <person name="Hundscheid M."/>
            <person name="Zweers H."/>
            <person name="Garbeva P."/>
        </authorList>
    </citation>
    <scope>NUCLEOTIDE SEQUENCE [LARGE SCALE GENOMIC DNA]</scope>
    <source>
        <strain evidence="2 3">NS1</strain>
    </source>
</reference>
<dbReference type="GO" id="GO:0008410">
    <property type="term" value="F:CoA-transferase activity"/>
    <property type="evidence" value="ECO:0007669"/>
    <property type="project" value="TreeGrafter"/>
</dbReference>
<dbReference type="RefSeq" id="WP_131278856.1">
    <property type="nucleotide sequence ID" value="NZ_CP031395.1"/>
</dbReference>
<dbReference type="InterPro" id="IPR023606">
    <property type="entry name" value="CoA-Trfase_III_dom_1_sf"/>
</dbReference>
<proteinExistence type="predicted"/>
<dbReference type="InterPro" id="IPR003673">
    <property type="entry name" value="CoA-Trfase_fam_III"/>
</dbReference>
<dbReference type="Gene3D" id="3.40.50.10540">
    <property type="entry name" value="Crotonobetainyl-coa:carnitine coa-transferase, domain 1"/>
    <property type="match status" value="1"/>
</dbReference>
<evidence type="ECO:0000256" key="1">
    <source>
        <dbReference type="ARBA" id="ARBA00022679"/>
    </source>
</evidence>
<evidence type="ECO:0000313" key="2">
    <source>
        <dbReference type="EMBL" id="QBK04598.1"/>
    </source>
</evidence>
<dbReference type="Gene3D" id="3.30.1540.10">
    <property type="entry name" value="formyl-coa transferase, domain 3"/>
    <property type="match status" value="1"/>
</dbReference>
<sequence length="361" mass="38098">MSTTQDCVMRPLAGLQVVDFSHVIAGPLASFYLAQLGAIVVKVEAPGGDVMRGAAQGATQFTAFNAGKQCRTIDLHTEAGRAEALALAEHCDVLVDNFRPGVLERVGLGHAAVRERNPRLISCAISGYGTQHAPWAERGAYDHVIQALTGMAMLAGSEGEPPVKTGFPVVDVMTGVLAAFAITAAVQERARTGQGRHVDVSMWAAALQLMYPFSVDAMAGGGAPARVGNKGYSGSPAAEYFEARDGWIAVGANTAPQIARLYEVLGWPAEQATEDLAQGQGFARARDPEAFRARLAAALRTRTAQEWEDALHTAGVPAARVRTLDAFVRDAQSAGALLPQWLELDGVRVPSPGLGWTSMPT</sequence>
<dbReference type="AlphaFoldDB" id="A0A4P6UH44"/>
<organism evidence="2 3">
    <name type="scientific">Hylemonella gracilis</name>
    <dbReference type="NCBI Taxonomy" id="80880"/>
    <lineage>
        <taxon>Bacteria</taxon>
        <taxon>Pseudomonadati</taxon>
        <taxon>Pseudomonadota</taxon>
        <taxon>Betaproteobacteria</taxon>
        <taxon>Burkholderiales</taxon>
        <taxon>Comamonadaceae</taxon>
        <taxon>Hylemonella</taxon>
    </lineage>
</organism>
<dbReference type="EMBL" id="CP031395">
    <property type="protein sequence ID" value="QBK04598.1"/>
    <property type="molecule type" value="Genomic_DNA"/>
</dbReference>
<accession>A0A4P6UH44</accession>
<evidence type="ECO:0000313" key="3">
    <source>
        <dbReference type="Proteomes" id="UP000292939"/>
    </source>
</evidence>
<dbReference type="SUPFAM" id="SSF89796">
    <property type="entry name" value="CoA-transferase family III (CaiB/BaiF)"/>
    <property type="match status" value="1"/>
</dbReference>
<protein>
    <submittedName>
        <fullName evidence="2">CoA transferase</fullName>
    </submittedName>
</protein>
<dbReference type="Proteomes" id="UP000292939">
    <property type="component" value="Chromosome"/>
</dbReference>
<dbReference type="Pfam" id="PF02515">
    <property type="entry name" value="CoA_transf_3"/>
    <property type="match status" value="1"/>
</dbReference>
<dbReference type="PANTHER" id="PTHR48207">
    <property type="entry name" value="SUCCINATE--HYDROXYMETHYLGLUTARATE COA-TRANSFERASE"/>
    <property type="match status" value="1"/>
</dbReference>
<gene>
    <name evidence="2" type="ORF">DW355_07210</name>
</gene>
<name>A0A4P6UH44_9BURK</name>
<keyword evidence="1 2" id="KW-0808">Transferase</keyword>
<dbReference type="KEGG" id="hgr:DW355_07210"/>
<dbReference type="InterPro" id="IPR050483">
    <property type="entry name" value="CoA-transferase_III_domain"/>
</dbReference>
<dbReference type="PANTHER" id="PTHR48207:SF4">
    <property type="entry name" value="BLL6097 PROTEIN"/>
    <property type="match status" value="1"/>
</dbReference>
<dbReference type="OrthoDB" id="5294844at2"/>